<reference evidence="2" key="1">
    <citation type="submission" date="2018-02" db="EMBL/GenBank/DDBJ databases">
        <authorList>
            <person name="Hausmann B."/>
        </authorList>
    </citation>
    <scope>NUCLEOTIDE SEQUENCE [LARGE SCALE GENOMIC DNA]</scope>
    <source>
        <strain evidence="2">Peat soil MAG SbA1</strain>
    </source>
</reference>
<sequence>MNLRRGLGAGSLVLVLAFVAGGSGCSIKKIAVNKLGDSLASGGTTFASDDDPDLVGEALPFSLKLMESLLAESPQHRGLLLAASSGFTQYAFVYVQQPAEEIEDQDLAKADYLRLRARHLYLRARNYGLRDLEIKQRGFERELRENAKAAVRNTGLKDVPLLYWTAVSWGAAISVSKDDPEMIADQPIVEALIDRALELNPDYDCGAIHNFLISYEAVRRTASGDFALRSRKHFERAVELTSGQSAAPYVALATTVSVSKQDREEFESLLKKALAVDADARPEWRLTNLIMQRRARWLLSREDELFVK</sequence>
<accession>A0A2U3KRV7</accession>
<dbReference type="OrthoDB" id="191213at2"/>
<dbReference type="AlphaFoldDB" id="A0A2U3KRV7"/>
<evidence type="ECO:0000313" key="2">
    <source>
        <dbReference type="Proteomes" id="UP000238701"/>
    </source>
</evidence>
<evidence type="ECO:0000313" key="1">
    <source>
        <dbReference type="EMBL" id="SPF42317.1"/>
    </source>
</evidence>
<gene>
    <name evidence="1" type="ORF">SBA1_440015</name>
</gene>
<name>A0A2U3KRV7_9BACT</name>
<dbReference type="InterPro" id="IPR038537">
    <property type="entry name" value="TatT_sf"/>
</dbReference>
<dbReference type="Proteomes" id="UP000238701">
    <property type="component" value="Unassembled WGS sequence"/>
</dbReference>
<dbReference type="InterPro" id="IPR031823">
    <property type="entry name" value="TatT"/>
</dbReference>
<dbReference type="Pfam" id="PF16811">
    <property type="entry name" value="TAtT"/>
    <property type="match status" value="1"/>
</dbReference>
<dbReference type="PROSITE" id="PS51257">
    <property type="entry name" value="PROKAR_LIPOPROTEIN"/>
    <property type="match status" value="1"/>
</dbReference>
<organism evidence="1 2">
    <name type="scientific">Candidatus Sulfotelmatobacter kueseliae</name>
    <dbReference type="NCBI Taxonomy" id="2042962"/>
    <lineage>
        <taxon>Bacteria</taxon>
        <taxon>Pseudomonadati</taxon>
        <taxon>Acidobacteriota</taxon>
        <taxon>Terriglobia</taxon>
        <taxon>Terriglobales</taxon>
        <taxon>Candidatus Korobacteraceae</taxon>
        <taxon>Candidatus Sulfotelmatobacter</taxon>
    </lineage>
</organism>
<dbReference type="Gene3D" id="1.25.40.920">
    <property type="entry name" value="TRAP transporter T-component"/>
    <property type="match status" value="1"/>
</dbReference>
<proteinExistence type="predicted"/>
<dbReference type="EMBL" id="OMOD01000138">
    <property type="protein sequence ID" value="SPF42317.1"/>
    <property type="molecule type" value="Genomic_DNA"/>
</dbReference>
<protein>
    <submittedName>
        <fullName evidence="1">Uncharacterized protein</fullName>
    </submittedName>
</protein>